<protein>
    <submittedName>
        <fullName evidence="2">Uncharacterized protein</fullName>
    </submittedName>
</protein>
<feature type="non-terminal residue" evidence="2">
    <location>
        <position position="1"/>
    </location>
</feature>
<organism evidence="2 3">
    <name type="scientific">Mycena rosella</name>
    <name type="common">Pink bonnet</name>
    <name type="synonym">Agaricus rosellus</name>
    <dbReference type="NCBI Taxonomy" id="1033263"/>
    <lineage>
        <taxon>Eukaryota</taxon>
        <taxon>Fungi</taxon>
        <taxon>Dikarya</taxon>
        <taxon>Basidiomycota</taxon>
        <taxon>Agaricomycotina</taxon>
        <taxon>Agaricomycetes</taxon>
        <taxon>Agaricomycetidae</taxon>
        <taxon>Agaricales</taxon>
        <taxon>Marasmiineae</taxon>
        <taxon>Mycenaceae</taxon>
        <taxon>Mycena</taxon>
    </lineage>
</organism>
<evidence type="ECO:0000313" key="2">
    <source>
        <dbReference type="EMBL" id="KAJ7683367.1"/>
    </source>
</evidence>
<accession>A0AAD7GF49</accession>
<dbReference type="Proteomes" id="UP001221757">
    <property type="component" value="Unassembled WGS sequence"/>
</dbReference>
<keyword evidence="1" id="KW-0812">Transmembrane</keyword>
<feature type="transmembrane region" description="Helical" evidence="1">
    <location>
        <begin position="20"/>
        <end position="43"/>
    </location>
</feature>
<sequence>YRERIRSNPNWHGYARRDTVLVDVGAPVMNGIVVGRVLLWFSFSFADKTFECALVNWLVPVGDGPDPDTGMWVVERERQRGVPALAIIPVDSIARAAHLIGVYGTAALPEDFHFSDSLDAFDTYFLNPYPDHHMHEFLA</sequence>
<keyword evidence="1" id="KW-1133">Transmembrane helix</keyword>
<dbReference type="AlphaFoldDB" id="A0AAD7GF49"/>
<evidence type="ECO:0000256" key="1">
    <source>
        <dbReference type="SAM" id="Phobius"/>
    </source>
</evidence>
<gene>
    <name evidence="2" type="ORF">B0H17DRAFT_941939</name>
</gene>
<keyword evidence="3" id="KW-1185">Reference proteome</keyword>
<dbReference type="EMBL" id="JARKIE010000109">
    <property type="protein sequence ID" value="KAJ7683367.1"/>
    <property type="molecule type" value="Genomic_DNA"/>
</dbReference>
<comment type="caution">
    <text evidence="2">The sequence shown here is derived from an EMBL/GenBank/DDBJ whole genome shotgun (WGS) entry which is preliminary data.</text>
</comment>
<reference evidence="2" key="1">
    <citation type="submission" date="2023-03" db="EMBL/GenBank/DDBJ databases">
        <title>Massive genome expansion in bonnet fungi (Mycena s.s.) driven by repeated elements and novel gene families across ecological guilds.</title>
        <authorList>
            <consortium name="Lawrence Berkeley National Laboratory"/>
            <person name="Harder C.B."/>
            <person name="Miyauchi S."/>
            <person name="Viragh M."/>
            <person name="Kuo A."/>
            <person name="Thoen E."/>
            <person name="Andreopoulos B."/>
            <person name="Lu D."/>
            <person name="Skrede I."/>
            <person name="Drula E."/>
            <person name="Henrissat B."/>
            <person name="Morin E."/>
            <person name="Kohler A."/>
            <person name="Barry K."/>
            <person name="LaButti K."/>
            <person name="Morin E."/>
            <person name="Salamov A."/>
            <person name="Lipzen A."/>
            <person name="Mereny Z."/>
            <person name="Hegedus B."/>
            <person name="Baldrian P."/>
            <person name="Stursova M."/>
            <person name="Weitz H."/>
            <person name="Taylor A."/>
            <person name="Grigoriev I.V."/>
            <person name="Nagy L.G."/>
            <person name="Martin F."/>
            <person name="Kauserud H."/>
        </authorList>
    </citation>
    <scope>NUCLEOTIDE SEQUENCE</scope>
    <source>
        <strain evidence="2">CBHHK067</strain>
    </source>
</reference>
<keyword evidence="1" id="KW-0472">Membrane</keyword>
<evidence type="ECO:0000313" key="3">
    <source>
        <dbReference type="Proteomes" id="UP001221757"/>
    </source>
</evidence>
<proteinExistence type="predicted"/>
<name>A0AAD7GF49_MYCRO</name>